<comment type="caution">
    <text evidence="2">The sequence shown here is derived from an EMBL/GenBank/DDBJ whole genome shotgun (WGS) entry which is preliminary data.</text>
</comment>
<evidence type="ECO:0000313" key="2">
    <source>
        <dbReference type="EMBL" id="PKI34251.1"/>
    </source>
</evidence>
<reference evidence="2 3" key="1">
    <citation type="submission" date="2017-11" db="EMBL/GenBank/DDBJ databases">
        <title>De-novo sequencing of pomegranate (Punica granatum L.) genome.</title>
        <authorList>
            <person name="Akparov Z."/>
            <person name="Amiraslanov A."/>
            <person name="Hajiyeva S."/>
            <person name="Abbasov M."/>
            <person name="Kaur K."/>
            <person name="Hamwieh A."/>
            <person name="Solovyev V."/>
            <person name="Salamov A."/>
            <person name="Braich B."/>
            <person name="Kosarev P."/>
            <person name="Mahmoud A."/>
            <person name="Hajiyev E."/>
            <person name="Babayeva S."/>
            <person name="Izzatullayeva V."/>
            <person name="Mammadov A."/>
            <person name="Mammadov A."/>
            <person name="Sharifova S."/>
            <person name="Ojaghi J."/>
            <person name="Eynullazada K."/>
            <person name="Bayramov B."/>
            <person name="Abdulazimova A."/>
            <person name="Shahmuradov I."/>
        </authorList>
    </citation>
    <scope>NUCLEOTIDE SEQUENCE [LARGE SCALE GENOMIC DNA]</scope>
    <source>
        <strain evidence="3">cv. AG2017</strain>
        <tissue evidence="2">Leaf</tissue>
    </source>
</reference>
<feature type="region of interest" description="Disordered" evidence="1">
    <location>
        <begin position="64"/>
        <end position="92"/>
    </location>
</feature>
<organism evidence="2 3">
    <name type="scientific">Punica granatum</name>
    <name type="common">Pomegranate</name>
    <dbReference type="NCBI Taxonomy" id="22663"/>
    <lineage>
        <taxon>Eukaryota</taxon>
        <taxon>Viridiplantae</taxon>
        <taxon>Streptophyta</taxon>
        <taxon>Embryophyta</taxon>
        <taxon>Tracheophyta</taxon>
        <taxon>Spermatophyta</taxon>
        <taxon>Magnoliopsida</taxon>
        <taxon>eudicotyledons</taxon>
        <taxon>Gunneridae</taxon>
        <taxon>Pentapetalae</taxon>
        <taxon>rosids</taxon>
        <taxon>malvids</taxon>
        <taxon>Myrtales</taxon>
        <taxon>Lythraceae</taxon>
        <taxon>Punica</taxon>
    </lineage>
</organism>
<keyword evidence="3" id="KW-1185">Reference proteome</keyword>
<feature type="compositionally biased region" description="Basic and acidic residues" evidence="1">
    <location>
        <begin position="10"/>
        <end position="23"/>
    </location>
</feature>
<dbReference type="AlphaFoldDB" id="A0A2I0HRA0"/>
<dbReference type="Proteomes" id="UP000233551">
    <property type="component" value="Unassembled WGS sequence"/>
</dbReference>
<sequence length="115" mass="12317">MVALRASSDLADRDGGLKGEPTKSGHPPNLGKEEAADVHGQRDVLDMLKGSYLGLLLEIEESGLRRRQRYNRSPEKRKPLMGTGGGGVGNGDVIMKWRSRVEGGYGGTCHGGELT</sequence>
<protein>
    <submittedName>
        <fullName evidence="2">Uncharacterized protein</fullName>
    </submittedName>
</protein>
<dbReference type="EMBL" id="PGOL01006026">
    <property type="protein sequence ID" value="PKI34251.1"/>
    <property type="molecule type" value="Genomic_DNA"/>
</dbReference>
<name>A0A2I0HRA0_PUNGR</name>
<accession>A0A2I0HRA0</accession>
<feature type="region of interest" description="Disordered" evidence="1">
    <location>
        <begin position="1"/>
        <end position="38"/>
    </location>
</feature>
<evidence type="ECO:0000256" key="1">
    <source>
        <dbReference type="SAM" id="MobiDB-lite"/>
    </source>
</evidence>
<gene>
    <name evidence="2" type="ORF">CRG98_045350</name>
</gene>
<evidence type="ECO:0000313" key="3">
    <source>
        <dbReference type="Proteomes" id="UP000233551"/>
    </source>
</evidence>
<proteinExistence type="predicted"/>